<dbReference type="EMBL" id="KV745035">
    <property type="protein sequence ID" value="OCK78875.1"/>
    <property type="molecule type" value="Genomic_DNA"/>
</dbReference>
<reference evidence="2 3" key="1">
    <citation type="journal article" date="2016" name="Nat. Commun.">
        <title>Ectomycorrhizal ecology is imprinted in the genome of the dominant symbiotic fungus Cenococcum geophilum.</title>
        <authorList>
            <consortium name="DOE Joint Genome Institute"/>
            <person name="Peter M."/>
            <person name="Kohler A."/>
            <person name="Ohm R.A."/>
            <person name="Kuo A."/>
            <person name="Krutzmann J."/>
            <person name="Morin E."/>
            <person name="Arend M."/>
            <person name="Barry K.W."/>
            <person name="Binder M."/>
            <person name="Choi C."/>
            <person name="Clum A."/>
            <person name="Copeland A."/>
            <person name="Grisel N."/>
            <person name="Haridas S."/>
            <person name="Kipfer T."/>
            <person name="LaButti K."/>
            <person name="Lindquist E."/>
            <person name="Lipzen A."/>
            <person name="Maire R."/>
            <person name="Meier B."/>
            <person name="Mihaltcheva S."/>
            <person name="Molinier V."/>
            <person name="Murat C."/>
            <person name="Poggeler S."/>
            <person name="Quandt C.A."/>
            <person name="Sperisen C."/>
            <person name="Tritt A."/>
            <person name="Tisserant E."/>
            <person name="Crous P.W."/>
            <person name="Henrissat B."/>
            <person name="Nehls U."/>
            <person name="Egli S."/>
            <person name="Spatafora J.W."/>
            <person name="Grigoriev I.V."/>
            <person name="Martin F.M."/>
        </authorList>
    </citation>
    <scope>NUCLEOTIDE SEQUENCE [LARGE SCALE GENOMIC DNA]</scope>
    <source>
        <strain evidence="2 3">CBS 459.81</strain>
    </source>
</reference>
<gene>
    <name evidence="2" type="ORF">K432DRAFT_383541</name>
</gene>
<keyword evidence="3" id="KW-1185">Reference proteome</keyword>
<evidence type="ECO:0000256" key="1">
    <source>
        <dbReference type="SAM" id="MobiDB-lite"/>
    </source>
</evidence>
<feature type="region of interest" description="Disordered" evidence="1">
    <location>
        <begin position="124"/>
        <end position="146"/>
    </location>
</feature>
<dbReference type="AlphaFoldDB" id="A0A8E2JDR4"/>
<dbReference type="GO" id="GO:0005763">
    <property type="term" value="C:mitochondrial small ribosomal subunit"/>
    <property type="evidence" value="ECO:0007669"/>
    <property type="project" value="TreeGrafter"/>
</dbReference>
<dbReference type="PANTHER" id="PTHR28058:SF1">
    <property type="entry name" value="SMALL RIBOSOMAL SUBUNIT PROTEIN BS1M"/>
    <property type="match status" value="1"/>
</dbReference>
<sequence length="494" mass="54459">MSVTISRKSLSPTAQLLRSSRLFSLPPPLHRPSVETNNGGGLLKTSETATLPYPTHQSITTSPSSLARGDWGLKRPLPLKSTTRTSTPAVRISSIDTIEHITDFESAADHTRTLEKWQEMNIPISGSAMPGRNPTKPPPKNAFERHLDSTDPADEIIKVVPGGRRWRTKGPWIAGMQEGEFAMYVQKELSGRKEEFTKYLREYIKTKVINTRRETARSEGKSISAVPEDISEEDYFHNIKLLRDALREQGILSELSEKVITPFLDLPPVMVNDTMFSQNRRMWSSAFEIATESEPPSTHPSAGLSYLRTGAYLTNHPVLGPQAHHPPIPARVLQPRSSKISNHVDKARVGVAGVVTSLDDNVRHNMASKKQSERDVGLGVLDIEAPGGKKVWVHARAASISPEGRIQLQVVPADATAVKVGLGQLVDAPPSRGERARTAGGASRLDDVIPMEREGEAGGVDMKRLDLGGHPLREENKLEKLRMAIRAGYKNQRR</sequence>
<dbReference type="GO" id="GO:0003735">
    <property type="term" value="F:structural constituent of ribosome"/>
    <property type="evidence" value="ECO:0007669"/>
    <property type="project" value="TreeGrafter"/>
</dbReference>
<dbReference type="Proteomes" id="UP000250266">
    <property type="component" value="Unassembled WGS sequence"/>
</dbReference>
<name>A0A8E2JDR4_9PEZI</name>
<evidence type="ECO:0000313" key="3">
    <source>
        <dbReference type="Proteomes" id="UP000250266"/>
    </source>
</evidence>
<accession>A0A8E2JDR4</accession>
<proteinExistence type="predicted"/>
<dbReference type="OrthoDB" id="3913595at2759"/>
<protein>
    <submittedName>
        <fullName evidence="2">Uncharacterized protein</fullName>
    </submittedName>
</protein>
<dbReference type="Pfam" id="PF11709">
    <property type="entry name" value="Mit_ribos_Mrp51"/>
    <property type="match status" value="1"/>
</dbReference>
<evidence type="ECO:0000313" key="2">
    <source>
        <dbReference type="EMBL" id="OCK78875.1"/>
    </source>
</evidence>
<dbReference type="InterPro" id="IPR016712">
    <property type="entry name" value="Rbsml_bS1m-like"/>
</dbReference>
<dbReference type="GO" id="GO:0070124">
    <property type="term" value="P:mitochondrial translational initiation"/>
    <property type="evidence" value="ECO:0007669"/>
    <property type="project" value="TreeGrafter"/>
</dbReference>
<organism evidence="2 3">
    <name type="scientific">Lepidopterella palustris CBS 459.81</name>
    <dbReference type="NCBI Taxonomy" id="1314670"/>
    <lineage>
        <taxon>Eukaryota</taxon>
        <taxon>Fungi</taxon>
        <taxon>Dikarya</taxon>
        <taxon>Ascomycota</taxon>
        <taxon>Pezizomycotina</taxon>
        <taxon>Dothideomycetes</taxon>
        <taxon>Pleosporomycetidae</taxon>
        <taxon>Mytilinidiales</taxon>
        <taxon>Argynnaceae</taxon>
        <taxon>Lepidopterella</taxon>
    </lineage>
</organism>
<dbReference type="PANTHER" id="PTHR28058">
    <property type="entry name" value="37S RIBOSOMAL PROTEIN MRP51, MITOCHONDRIAL"/>
    <property type="match status" value="1"/>
</dbReference>